<feature type="signal peptide" evidence="1">
    <location>
        <begin position="1"/>
        <end position="18"/>
    </location>
</feature>
<evidence type="ECO:0000259" key="2">
    <source>
        <dbReference type="Pfam" id="PF00080"/>
    </source>
</evidence>
<comment type="caution">
    <text evidence="3">The sequence shown here is derived from an EMBL/GenBank/DDBJ whole genome shotgun (WGS) entry which is preliminary data.</text>
</comment>
<keyword evidence="1" id="KW-0732">Signal</keyword>
<evidence type="ECO:0000256" key="1">
    <source>
        <dbReference type="SAM" id="SignalP"/>
    </source>
</evidence>
<accession>A0ABR2W8T9</accession>
<dbReference type="InterPro" id="IPR024134">
    <property type="entry name" value="SOD_Cu/Zn_/chaperone"/>
</dbReference>
<proteinExistence type="predicted"/>
<dbReference type="EC" id="1.15.1.1" evidence="3"/>
<dbReference type="SUPFAM" id="SSF49329">
    <property type="entry name" value="Cu,Zn superoxide dismutase-like"/>
    <property type="match status" value="1"/>
</dbReference>
<name>A0ABR2W8T9_9FUNG</name>
<dbReference type="PANTHER" id="PTHR10003">
    <property type="entry name" value="SUPEROXIDE DISMUTASE CU-ZN -RELATED"/>
    <property type="match status" value="1"/>
</dbReference>
<keyword evidence="4" id="KW-1185">Reference proteome</keyword>
<reference evidence="3 4" key="1">
    <citation type="submission" date="2023-04" db="EMBL/GenBank/DDBJ databases">
        <title>Genome of Basidiobolus ranarum AG-B5.</title>
        <authorList>
            <person name="Stajich J.E."/>
            <person name="Carter-House D."/>
            <person name="Gryganskyi A."/>
        </authorList>
    </citation>
    <scope>NUCLEOTIDE SEQUENCE [LARGE SCALE GENOMIC DNA]</scope>
    <source>
        <strain evidence="3 4">AG-B5</strain>
    </source>
</reference>
<organism evidence="3 4">
    <name type="scientific">Basidiobolus ranarum</name>
    <dbReference type="NCBI Taxonomy" id="34480"/>
    <lineage>
        <taxon>Eukaryota</taxon>
        <taxon>Fungi</taxon>
        <taxon>Fungi incertae sedis</taxon>
        <taxon>Zoopagomycota</taxon>
        <taxon>Entomophthoromycotina</taxon>
        <taxon>Basidiobolomycetes</taxon>
        <taxon>Basidiobolales</taxon>
        <taxon>Basidiobolaceae</taxon>
        <taxon>Basidiobolus</taxon>
    </lineage>
</organism>
<dbReference type="InterPro" id="IPR001424">
    <property type="entry name" value="SOD_Cu_Zn_dom"/>
</dbReference>
<feature type="domain" description="Superoxide dismutase copper/zinc binding" evidence="2">
    <location>
        <begin position="43"/>
        <end position="178"/>
    </location>
</feature>
<feature type="chain" id="PRO_5046460045" evidence="1">
    <location>
        <begin position="19"/>
        <end position="196"/>
    </location>
</feature>
<dbReference type="GO" id="GO:0004784">
    <property type="term" value="F:superoxide dismutase activity"/>
    <property type="evidence" value="ECO:0007669"/>
    <property type="project" value="UniProtKB-EC"/>
</dbReference>
<sequence>MNTSKVIIFASFALSVLGHPYSYEYIPEVHRATAYINMSNSSIKGIIHFTQMSDDDTVTIHGNLTGLAPGQHGLHIHQYGDLGNECINAGPHFNPHNKTHSAPKDSERHVGDLGNIVTDNTKLTIFVLHDNIIKLSGGNNIVGRAIVIHEKEDDLGHGTTSGSKETGEAGKRVACGIIGKYTIALNCNKISEIVNF</sequence>
<dbReference type="PRINTS" id="PR00068">
    <property type="entry name" value="CUZNDISMTASE"/>
</dbReference>
<dbReference type="EMBL" id="JASJQH010006921">
    <property type="protein sequence ID" value="KAK9727423.1"/>
    <property type="molecule type" value="Genomic_DNA"/>
</dbReference>
<keyword evidence="3" id="KW-0560">Oxidoreductase</keyword>
<protein>
    <submittedName>
        <fullName evidence="3">Superoxide dismutase [Cu-Zn]</fullName>
        <ecNumber evidence="3">1.15.1.1</ecNumber>
    </submittedName>
</protein>
<evidence type="ECO:0000313" key="3">
    <source>
        <dbReference type="EMBL" id="KAK9727423.1"/>
    </source>
</evidence>
<dbReference type="InterPro" id="IPR036423">
    <property type="entry name" value="SOD-like_Cu/Zn_dom_sf"/>
</dbReference>
<evidence type="ECO:0000313" key="4">
    <source>
        <dbReference type="Proteomes" id="UP001479436"/>
    </source>
</evidence>
<dbReference type="Proteomes" id="UP001479436">
    <property type="component" value="Unassembled WGS sequence"/>
</dbReference>
<dbReference type="CDD" id="cd00305">
    <property type="entry name" value="Cu-Zn_Superoxide_Dismutase"/>
    <property type="match status" value="1"/>
</dbReference>
<gene>
    <name evidence="3" type="primary">SOD1</name>
    <name evidence="3" type="ORF">K7432_001862</name>
</gene>
<dbReference type="Gene3D" id="2.60.40.200">
    <property type="entry name" value="Superoxide dismutase, copper/zinc binding domain"/>
    <property type="match status" value="1"/>
</dbReference>
<dbReference type="Pfam" id="PF00080">
    <property type="entry name" value="Sod_Cu"/>
    <property type="match status" value="1"/>
</dbReference>